<dbReference type="OMA" id="SELEDPC"/>
<dbReference type="PROSITE" id="PS51159">
    <property type="entry name" value="CBM21"/>
    <property type="match status" value="1"/>
</dbReference>
<evidence type="ECO:0000256" key="2">
    <source>
        <dbReference type="ARBA" id="ARBA00023277"/>
    </source>
</evidence>
<evidence type="ECO:0000256" key="1">
    <source>
        <dbReference type="ARBA" id="ARBA00022600"/>
    </source>
</evidence>
<reference evidence="7" key="2">
    <citation type="submission" date="2025-09" db="UniProtKB">
        <authorList>
            <consortium name="Ensembl"/>
        </authorList>
    </citation>
    <scope>IDENTIFICATION</scope>
</reference>
<dbReference type="GO" id="GO:0005979">
    <property type="term" value="P:regulation of glycogen biosynthetic process"/>
    <property type="evidence" value="ECO:0007669"/>
    <property type="project" value="TreeGrafter"/>
</dbReference>
<dbReference type="GO" id="GO:2001069">
    <property type="term" value="F:glycogen binding"/>
    <property type="evidence" value="ECO:0007669"/>
    <property type="project" value="TreeGrafter"/>
</dbReference>
<dbReference type="InterPro" id="IPR050782">
    <property type="entry name" value="PP1_regulatory_subunit_3"/>
</dbReference>
<feature type="region of interest" description="Disordered" evidence="5">
    <location>
        <begin position="20"/>
        <end position="42"/>
    </location>
</feature>
<dbReference type="STRING" id="109280.ENSHCOP00000024037"/>
<dbReference type="PIRSF" id="PIRSF038207">
    <property type="entry name" value="PP1_GT_animal"/>
    <property type="match status" value="1"/>
</dbReference>
<sequence>MPTDMALPLFLSQEDFAFRRSPQDRSPASSCHEHTSKKTKKQVTFADHRGLPLTRVKVFSQFKDAIHIPHSVRLMPSNRDDDNDELVLDFTQPASDYVLFRQNLDRKCVCLENCVLKERTLAGTVKVKNLSFEKRVRLRVTFDSWESHSDVECAYVKDSYPSAYSDTFCFSLALPRLLAPHRHVEFAVCYQVAGAEYWDSNHGHNYRILWSKDKGHRHAFRHEEQTQMNRKTKRC</sequence>
<dbReference type="Proteomes" id="UP000264820">
    <property type="component" value="Unplaced"/>
</dbReference>
<evidence type="ECO:0000313" key="8">
    <source>
        <dbReference type="Proteomes" id="UP000264820"/>
    </source>
</evidence>
<dbReference type="PANTHER" id="PTHR12307">
    <property type="entry name" value="PROTEIN PHOSPHATASE 1 REGULATORY SUBUNIT"/>
    <property type="match status" value="1"/>
</dbReference>
<dbReference type="GeneTree" id="ENSGT00940000159475"/>
<keyword evidence="8" id="KW-1185">Reference proteome</keyword>
<dbReference type="Pfam" id="PF03370">
    <property type="entry name" value="CBM_21"/>
    <property type="match status" value="1"/>
</dbReference>
<dbReference type="GO" id="GO:0005977">
    <property type="term" value="P:glycogen metabolic process"/>
    <property type="evidence" value="ECO:0007669"/>
    <property type="project" value="UniProtKB-KW"/>
</dbReference>
<feature type="domain" description="CBM21" evidence="6">
    <location>
        <begin position="101"/>
        <end position="209"/>
    </location>
</feature>
<evidence type="ECO:0000256" key="4">
    <source>
        <dbReference type="PIRNR" id="PIRNR038207"/>
    </source>
</evidence>
<evidence type="ECO:0000313" key="7">
    <source>
        <dbReference type="Ensembl" id="ENSHCOP00000024037.1"/>
    </source>
</evidence>
<dbReference type="Ensembl" id="ENSHCOT00000016832.1">
    <property type="protein sequence ID" value="ENSHCOP00000024037.1"/>
    <property type="gene ID" value="ENSHCOG00000013035.1"/>
</dbReference>
<keyword evidence="1 4" id="KW-0321">Glycogen metabolism</keyword>
<evidence type="ECO:0000256" key="3">
    <source>
        <dbReference type="ARBA" id="ARBA00025949"/>
    </source>
</evidence>
<organism evidence="7 8">
    <name type="scientific">Hippocampus comes</name>
    <name type="common">Tiger tail seahorse</name>
    <dbReference type="NCBI Taxonomy" id="109280"/>
    <lineage>
        <taxon>Eukaryota</taxon>
        <taxon>Metazoa</taxon>
        <taxon>Chordata</taxon>
        <taxon>Craniata</taxon>
        <taxon>Vertebrata</taxon>
        <taxon>Euteleostomi</taxon>
        <taxon>Actinopterygii</taxon>
        <taxon>Neopterygii</taxon>
        <taxon>Teleostei</taxon>
        <taxon>Neoteleostei</taxon>
        <taxon>Acanthomorphata</taxon>
        <taxon>Syngnathiaria</taxon>
        <taxon>Syngnathiformes</taxon>
        <taxon>Syngnathoidei</taxon>
        <taxon>Syngnathidae</taxon>
        <taxon>Hippocampus</taxon>
    </lineage>
</organism>
<evidence type="ECO:0000259" key="6">
    <source>
        <dbReference type="PROSITE" id="PS51159"/>
    </source>
</evidence>
<dbReference type="InterPro" id="IPR038175">
    <property type="entry name" value="CBM21_dom_sf"/>
</dbReference>
<reference evidence="7" key="1">
    <citation type="submission" date="2025-08" db="UniProtKB">
        <authorList>
            <consortium name="Ensembl"/>
        </authorList>
    </citation>
    <scope>IDENTIFICATION</scope>
</reference>
<evidence type="ECO:0000256" key="5">
    <source>
        <dbReference type="SAM" id="MobiDB-lite"/>
    </source>
</evidence>
<comment type="subunit">
    <text evidence="3">Interacts with glycogen, PPP1CC catalytic subunit of PP1 and PYGL. Associates with glycogen particles. Forms complexes with debranching enzyme, glycogen phosphorylase, glycogen synthase and phosphorylase kinase which is necessary for its regulation of PP1 activity.</text>
</comment>
<dbReference type="Gene3D" id="2.60.40.2440">
    <property type="entry name" value="Carbohydrate binding type-21 domain"/>
    <property type="match status" value="1"/>
</dbReference>
<proteinExistence type="predicted"/>
<keyword evidence="2 4" id="KW-0119">Carbohydrate metabolism</keyword>
<dbReference type="InterPro" id="IPR005036">
    <property type="entry name" value="CBM21_dom"/>
</dbReference>
<dbReference type="InterPro" id="IPR017434">
    <property type="entry name" value="Pase-1_reg-su_3B/C/D_met"/>
</dbReference>
<dbReference type="GO" id="GO:0008157">
    <property type="term" value="F:protein phosphatase 1 binding"/>
    <property type="evidence" value="ECO:0007669"/>
    <property type="project" value="TreeGrafter"/>
</dbReference>
<protein>
    <recommendedName>
        <fullName evidence="4">Protein phosphatase 1 regulatory subunit</fullName>
    </recommendedName>
</protein>
<dbReference type="AlphaFoldDB" id="A0A3Q2YYH9"/>
<accession>A0A3Q2YYH9</accession>
<name>A0A3Q2YYH9_HIPCM</name>
<dbReference type="GO" id="GO:0000164">
    <property type="term" value="C:protein phosphatase type 1 complex"/>
    <property type="evidence" value="ECO:0007669"/>
    <property type="project" value="TreeGrafter"/>
</dbReference>
<dbReference type="PANTHER" id="PTHR12307:SF13">
    <property type="entry name" value="PROTEIN PHOSPHATASE 1 REGULATORY SUBUNIT 3B"/>
    <property type="match status" value="1"/>
</dbReference>